<evidence type="ECO:0000313" key="2">
    <source>
        <dbReference type="EMBL" id="GAI41009.1"/>
    </source>
</evidence>
<dbReference type="InterPro" id="IPR006847">
    <property type="entry name" value="IF2_N"/>
</dbReference>
<comment type="caution">
    <text evidence="2">The sequence shown here is derived from an EMBL/GenBank/DDBJ whole genome shotgun (WGS) entry which is preliminary data.</text>
</comment>
<organism evidence="2">
    <name type="scientific">marine sediment metagenome</name>
    <dbReference type="NCBI Taxonomy" id="412755"/>
    <lineage>
        <taxon>unclassified sequences</taxon>
        <taxon>metagenomes</taxon>
        <taxon>ecological metagenomes</taxon>
    </lineage>
</organism>
<feature type="domain" description="Translation initiation factor IF-2 N-terminal" evidence="1">
    <location>
        <begin position="2"/>
        <end position="32"/>
    </location>
</feature>
<proteinExistence type="predicted"/>
<feature type="non-terminal residue" evidence="2">
    <location>
        <position position="32"/>
    </location>
</feature>
<accession>X1QCL9</accession>
<protein>
    <recommendedName>
        <fullName evidence="1">Translation initiation factor IF-2 N-terminal domain-containing protein</fullName>
    </recommendedName>
</protein>
<dbReference type="Pfam" id="PF04760">
    <property type="entry name" value="IF2_N"/>
    <property type="match status" value="1"/>
</dbReference>
<name>X1QCL9_9ZZZZ</name>
<reference evidence="2" key="1">
    <citation type="journal article" date="2014" name="Front. Microbiol.">
        <title>High frequency of phylogenetically diverse reductive dehalogenase-homologous genes in deep subseafloor sedimentary metagenomes.</title>
        <authorList>
            <person name="Kawai M."/>
            <person name="Futagami T."/>
            <person name="Toyoda A."/>
            <person name="Takaki Y."/>
            <person name="Nishi S."/>
            <person name="Hori S."/>
            <person name="Arai W."/>
            <person name="Tsubouchi T."/>
            <person name="Morono Y."/>
            <person name="Uchiyama I."/>
            <person name="Ito T."/>
            <person name="Fujiyama A."/>
            <person name="Inagaki F."/>
            <person name="Takami H."/>
        </authorList>
    </citation>
    <scope>NUCLEOTIDE SEQUENCE</scope>
    <source>
        <strain evidence="2">Expedition CK06-06</strain>
    </source>
</reference>
<evidence type="ECO:0000259" key="1">
    <source>
        <dbReference type="Pfam" id="PF04760"/>
    </source>
</evidence>
<dbReference type="EMBL" id="BARV01033055">
    <property type="protein sequence ID" value="GAI41009.1"/>
    <property type="molecule type" value="Genomic_DNA"/>
</dbReference>
<gene>
    <name evidence="2" type="ORF">S06H3_52021</name>
</gene>
<sequence>MKVIKHLMRKGIMANVNQAIDFDTATTVALDF</sequence>
<dbReference type="AlphaFoldDB" id="X1QCL9"/>